<organism evidence="4">
    <name type="scientific">Diabrotica virgifera virgifera</name>
    <name type="common">western corn rootworm</name>
    <dbReference type="NCBI Taxonomy" id="50390"/>
    <lineage>
        <taxon>Eukaryota</taxon>
        <taxon>Metazoa</taxon>
        <taxon>Ecdysozoa</taxon>
        <taxon>Arthropoda</taxon>
        <taxon>Hexapoda</taxon>
        <taxon>Insecta</taxon>
        <taxon>Pterygota</taxon>
        <taxon>Neoptera</taxon>
        <taxon>Endopterygota</taxon>
        <taxon>Coleoptera</taxon>
        <taxon>Polyphaga</taxon>
        <taxon>Cucujiformia</taxon>
        <taxon>Chrysomeloidea</taxon>
        <taxon>Chrysomelidae</taxon>
        <taxon>Galerucinae</taxon>
        <taxon>Diabroticina</taxon>
        <taxon>Diabroticites</taxon>
        <taxon>Diabrotica</taxon>
    </lineage>
</organism>
<accession>A0A6P7F389</accession>
<feature type="chain" id="PRO_5028200024" evidence="1">
    <location>
        <begin position="19"/>
        <end position="144"/>
    </location>
</feature>
<keyword evidence="1" id="KW-0732">Signal</keyword>
<dbReference type="AlphaFoldDB" id="A0A6P7F389"/>
<evidence type="ECO:0000313" key="4">
    <source>
        <dbReference type="RefSeq" id="XP_028129312.1"/>
    </source>
</evidence>
<gene>
    <name evidence="4" type="primary">LOC114325438</name>
</gene>
<protein>
    <submittedName>
        <fullName evidence="4">Uncharacterized protein LOC114325438</fullName>
    </submittedName>
</protein>
<dbReference type="Proteomes" id="UP001652700">
    <property type="component" value="Unplaced"/>
</dbReference>
<dbReference type="RefSeq" id="XP_028129312.1">
    <property type="nucleotide sequence ID" value="XM_028273511.1"/>
</dbReference>
<evidence type="ECO:0000313" key="2">
    <source>
        <dbReference type="EnsemblMetazoa" id="XP_028129312.1"/>
    </source>
</evidence>
<evidence type="ECO:0000256" key="1">
    <source>
        <dbReference type="SAM" id="SignalP"/>
    </source>
</evidence>
<keyword evidence="3" id="KW-1185">Reference proteome</keyword>
<sequence>MSGTLKWILLLIVVTIRAQDPRRRSFYFCSNNDYLELTKADNEKLACPDGRCIAKRFDSDEGPFWANRGKKDPTYLNVPLYAEEPYWVLLKNENQAQGDPFFLSRGKKETGSIFSSKLRDARDFAPDNDTPFFAARGKRVKAKN</sequence>
<dbReference type="KEGG" id="dvv:114325438"/>
<dbReference type="EnsemblMetazoa" id="XM_028273511.2">
    <property type="protein sequence ID" value="XP_028129312.1"/>
    <property type="gene ID" value="LOC114325438"/>
</dbReference>
<dbReference type="OrthoDB" id="5219169at2759"/>
<dbReference type="InParanoid" id="A0A6P7F389"/>
<evidence type="ECO:0000313" key="3">
    <source>
        <dbReference type="Proteomes" id="UP001652700"/>
    </source>
</evidence>
<reference evidence="4" key="1">
    <citation type="submission" date="2025-04" db="UniProtKB">
        <authorList>
            <consortium name="RefSeq"/>
        </authorList>
    </citation>
    <scope>IDENTIFICATION</scope>
    <source>
        <tissue evidence="4">Whole insect</tissue>
    </source>
</reference>
<proteinExistence type="predicted"/>
<feature type="signal peptide" evidence="1">
    <location>
        <begin position="1"/>
        <end position="18"/>
    </location>
</feature>
<name>A0A6P7F389_DIAVI</name>
<reference evidence="2" key="2">
    <citation type="submission" date="2025-05" db="UniProtKB">
        <authorList>
            <consortium name="EnsemblMetazoa"/>
        </authorList>
    </citation>
    <scope>IDENTIFICATION</scope>
</reference>
<dbReference type="GeneID" id="114325438"/>